<organism evidence="1 2">
    <name type="scientific">Aspergillus aculeatinus CBS 121060</name>
    <dbReference type="NCBI Taxonomy" id="1448322"/>
    <lineage>
        <taxon>Eukaryota</taxon>
        <taxon>Fungi</taxon>
        <taxon>Dikarya</taxon>
        <taxon>Ascomycota</taxon>
        <taxon>Pezizomycotina</taxon>
        <taxon>Eurotiomycetes</taxon>
        <taxon>Eurotiomycetidae</taxon>
        <taxon>Eurotiales</taxon>
        <taxon>Aspergillaceae</taxon>
        <taxon>Aspergillus</taxon>
        <taxon>Aspergillus subgen. Circumdati</taxon>
    </lineage>
</organism>
<evidence type="ECO:0000313" key="2">
    <source>
        <dbReference type="Proteomes" id="UP000249661"/>
    </source>
</evidence>
<dbReference type="EMBL" id="KZ824967">
    <property type="protein sequence ID" value="RAH68351.1"/>
    <property type="molecule type" value="Genomic_DNA"/>
</dbReference>
<reference evidence="1" key="1">
    <citation type="submission" date="2018-02" db="EMBL/GenBank/DDBJ databases">
        <title>The genomes of Aspergillus section Nigri reveals drivers in fungal speciation.</title>
        <authorList>
            <consortium name="DOE Joint Genome Institute"/>
            <person name="Vesth T.C."/>
            <person name="Nybo J."/>
            <person name="Theobald S."/>
            <person name="Brandl J."/>
            <person name="Frisvad J.C."/>
            <person name="Nielsen K.F."/>
            <person name="Lyhne E.K."/>
            <person name="Kogle M.E."/>
            <person name="Kuo A."/>
            <person name="Riley R."/>
            <person name="Clum A."/>
            <person name="Nolan M."/>
            <person name="Lipzen A."/>
            <person name="Salamov A."/>
            <person name="Henrissat B."/>
            <person name="Wiebenga A."/>
            <person name="De vries R.P."/>
            <person name="Grigoriev I.V."/>
            <person name="Mortensen U.H."/>
            <person name="Andersen M.R."/>
            <person name="Baker S.E."/>
        </authorList>
    </citation>
    <scope>NUCLEOTIDE SEQUENCE</scope>
    <source>
        <strain evidence="1">CBS 121060</strain>
    </source>
</reference>
<sequence length="117" mass="12066">MSLGCLAVQCDLLTSYHPATGFSSCQPHPARISITTNAGHGDCTAVISTQQSWTCMRISTIQLGYSLPTTPDPWRVAPSANDGGQQTRVGGRGGERRRGAGFSGAGGTAPGWLGGFA</sequence>
<accession>A0ACD1H403</accession>
<gene>
    <name evidence="1" type="ORF">BO66DRAFT_127626</name>
</gene>
<evidence type="ECO:0000313" key="1">
    <source>
        <dbReference type="EMBL" id="RAH68351.1"/>
    </source>
</evidence>
<dbReference type="Proteomes" id="UP000249661">
    <property type="component" value="Unassembled WGS sequence"/>
</dbReference>
<protein>
    <submittedName>
        <fullName evidence="1">Uncharacterized protein</fullName>
    </submittedName>
</protein>
<proteinExistence type="predicted"/>
<name>A0ACD1H403_9EURO</name>
<keyword evidence="2" id="KW-1185">Reference proteome</keyword>